<organism evidence="3 4">
    <name type="scientific">Sporothrix eucalyptigena</name>
    <dbReference type="NCBI Taxonomy" id="1812306"/>
    <lineage>
        <taxon>Eukaryota</taxon>
        <taxon>Fungi</taxon>
        <taxon>Dikarya</taxon>
        <taxon>Ascomycota</taxon>
        <taxon>Pezizomycotina</taxon>
        <taxon>Sordariomycetes</taxon>
        <taxon>Sordariomycetidae</taxon>
        <taxon>Ophiostomatales</taxon>
        <taxon>Ophiostomataceae</taxon>
        <taxon>Sporothrix</taxon>
    </lineage>
</organism>
<accession>A0ABP0ALL1</accession>
<reference evidence="3 4" key="1">
    <citation type="submission" date="2024-01" db="EMBL/GenBank/DDBJ databases">
        <authorList>
            <person name="Allen C."/>
            <person name="Tagirdzhanova G."/>
        </authorList>
    </citation>
    <scope>NUCLEOTIDE SEQUENCE [LARGE SCALE GENOMIC DNA]</scope>
</reference>
<protein>
    <recommendedName>
        <fullName evidence="5">Rhoptry protein</fullName>
    </recommendedName>
</protein>
<evidence type="ECO:0000256" key="1">
    <source>
        <dbReference type="SAM" id="Coils"/>
    </source>
</evidence>
<evidence type="ECO:0000256" key="2">
    <source>
        <dbReference type="SAM" id="MobiDB-lite"/>
    </source>
</evidence>
<feature type="compositionally biased region" description="Polar residues" evidence="2">
    <location>
        <begin position="907"/>
        <end position="918"/>
    </location>
</feature>
<keyword evidence="1" id="KW-0175">Coiled coil</keyword>
<gene>
    <name evidence="3" type="ORF">SEUCBS140593_000116</name>
</gene>
<feature type="compositionally biased region" description="Polar residues" evidence="2">
    <location>
        <begin position="1"/>
        <end position="10"/>
    </location>
</feature>
<evidence type="ECO:0000313" key="3">
    <source>
        <dbReference type="EMBL" id="CAK7208270.1"/>
    </source>
</evidence>
<name>A0ABP0ALL1_9PEZI</name>
<dbReference type="InterPro" id="IPR051756">
    <property type="entry name" value="Centrosomal_MT-associated"/>
</dbReference>
<feature type="region of interest" description="Disordered" evidence="2">
    <location>
        <begin position="218"/>
        <end position="248"/>
    </location>
</feature>
<feature type="region of interest" description="Disordered" evidence="2">
    <location>
        <begin position="269"/>
        <end position="305"/>
    </location>
</feature>
<dbReference type="PANTHER" id="PTHR19336:SF9">
    <property type="entry name" value="SPINDLE POLE BODY PROTEIN PPC89"/>
    <property type="match status" value="1"/>
</dbReference>
<feature type="region of interest" description="Disordered" evidence="2">
    <location>
        <begin position="74"/>
        <end position="155"/>
    </location>
</feature>
<feature type="compositionally biased region" description="Polar residues" evidence="2">
    <location>
        <begin position="228"/>
        <end position="245"/>
    </location>
</feature>
<feature type="compositionally biased region" description="Low complexity" evidence="2">
    <location>
        <begin position="84"/>
        <end position="98"/>
    </location>
</feature>
<feature type="coiled-coil region" evidence="1">
    <location>
        <begin position="660"/>
        <end position="726"/>
    </location>
</feature>
<evidence type="ECO:0008006" key="5">
    <source>
        <dbReference type="Google" id="ProtNLM"/>
    </source>
</evidence>
<feature type="region of interest" description="Disordered" evidence="2">
    <location>
        <begin position="1"/>
        <end position="41"/>
    </location>
</feature>
<feature type="coiled-coil region" evidence="1">
    <location>
        <begin position="557"/>
        <end position="627"/>
    </location>
</feature>
<dbReference type="Proteomes" id="UP001642482">
    <property type="component" value="Unassembled WGS sequence"/>
</dbReference>
<feature type="compositionally biased region" description="Low complexity" evidence="2">
    <location>
        <begin position="886"/>
        <end position="906"/>
    </location>
</feature>
<proteinExistence type="predicted"/>
<keyword evidence="4" id="KW-1185">Reference proteome</keyword>
<feature type="region of interest" description="Disordered" evidence="2">
    <location>
        <begin position="886"/>
        <end position="918"/>
    </location>
</feature>
<comment type="caution">
    <text evidence="3">The sequence shown here is derived from an EMBL/GenBank/DDBJ whole genome shotgun (WGS) entry which is preliminary data.</text>
</comment>
<evidence type="ECO:0000313" key="4">
    <source>
        <dbReference type="Proteomes" id="UP001642482"/>
    </source>
</evidence>
<dbReference type="EMBL" id="CAWUHD010000001">
    <property type="protein sequence ID" value="CAK7208270.1"/>
    <property type="molecule type" value="Genomic_DNA"/>
</dbReference>
<dbReference type="PANTHER" id="PTHR19336">
    <property type="entry name" value="UNCHARACTERIZED DUF1167"/>
    <property type="match status" value="1"/>
</dbReference>
<sequence length="1078" mass="119825">MDYRSAQTASRAGRAPVTQNKHRRSASNAPAHPNYDSDRSTTLDSLKDLMAFSQRTNRARQDDILFAAKHARAQMPAQFREPPSSTGSHGTITTSSIHMGNHHNRDDDLTSDSTPSSTFSAGPDAESTRASVHYQRGSHRVRKSTGRFGHGGDEKRTATNILSGVVNTSALFRTFKEWRPDDATDTGIFEDADAGMQNDLDAESTTNFGVIDKLAQFDKENRSPVPSAAQNKQKSAPLTDASPQRSRPVLQATVQNESDLSIVMTAAAQKPKTLSTQPSPLRKSSALRAASETAPAPALKKSVTTGTMKDASIKKKQQQQYQQVATVFEHSPLLDELSSPETSAGSREDIDLGISTVAAPVSTIAAPKRTSSAPPVPESRAVALAKTDSNDGVTNQSFIVPSKSFPLLHNLVTGTLRFTPGNYFYSKSMDSQHKYQLPAGALPEDEKEIFVDIETIREEVKRLQEHDEMLQNEIIQGEIKYKSLLDRFYNLAHKSQDSGFAADLDHPLKESQEQNNLLQSKIFELETDLDVIHTQYEEQAQISANMTAERDAAVTRANAAVDKVKKLSIDLEAVRERLSTSSQRPNQEAQRRIQQLEQMVAERERVIKALKDERDAANSSHREEQRLHKERIARMDAEKKMLSGDHAKCNDEKYALMTAKDALAQKNTALKEKLHAVRQQCKDREATVHTIVDRQRTQITKLQMLLREKEKSVHQLDENFRKLRESWSSKDETLMRMTEVLGQWPGGLPQEHRGALQTADATQDLEDDEAHDEHDEHEFDVEADDFQSEGGEHDPNHDDFAAPQEQHDADLAQSDGASDSGMSAVDHSMDENMTSAFIIPDLDFQTENAEQGQDEEDGADADQELEHELAQVHAAARNAAAKAEAATRTKSTLSKTSKTTHQKSVSFQTNSANTVHHTSKSTLSSATTVCKHNRVNCVVCCQKAGPLGENEKVTVAVPRPIQPGHHGAKSAHKNGILPDPAMDPGSALAYVMKLLDDERRHLWMQILEIRRNGESEEARNDRQRPRRVLREAEDLWNAYVLKVEQLNRLDDVLEGQRAAGQDMTREEIDVTITRILEV</sequence>
<feature type="compositionally biased region" description="Basic residues" evidence="2">
    <location>
        <begin position="136"/>
        <end position="145"/>
    </location>
</feature>